<evidence type="ECO:0000256" key="5">
    <source>
        <dbReference type="ARBA" id="ARBA00023136"/>
    </source>
</evidence>
<dbReference type="EMBL" id="JBHUPD010000003">
    <property type="protein sequence ID" value="MFD2874018.1"/>
    <property type="molecule type" value="Genomic_DNA"/>
</dbReference>
<protein>
    <submittedName>
        <fullName evidence="9">ABC transporter permease</fullName>
    </submittedName>
</protein>
<evidence type="ECO:0000313" key="10">
    <source>
        <dbReference type="Proteomes" id="UP001597557"/>
    </source>
</evidence>
<evidence type="ECO:0000256" key="4">
    <source>
        <dbReference type="ARBA" id="ARBA00022989"/>
    </source>
</evidence>
<dbReference type="PANTHER" id="PTHR30572">
    <property type="entry name" value="MEMBRANE COMPONENT OF TRANSPORTER-RELATED"/>
    <property type="match status" value="1"/>
</dbReference>
<organism evidence="9 10">
    <name type="scientific">Mucilaginibacter ximonensis</name>
    <dbReference type="NCBI Taxonomy" id="538021"/>
    <lineage>
        <taxon>Bacteria</taxon>
        <taxon>Pseudomonadati</taxon>
        <taxon>Bacteroidota</taxon>
        <taxon>Sphingobacteriia</taxon>
        <taxon>Sphingobacteriales</taxon>
        <taxon>Sphingobacteriaceae</taxon>
        <taxon>Mucilaginibacter</taxon>
    </lineage>
</organism>
<keyword evidence="2" id="KW-1003">Cell membrane</keyword>
<dbReference type="Proteomes" id="UP001597557">
    <property type="component" value="Unassembled WGS sequence"/>
</dbReference>
<feature type="domain" description="ABC3 transporter permease C-terminal" evidence="7">
    <location>
        <begin position="287"/>
        <end position="398"/>
    </location>
</feature>
<keyword evidence="3 6" id="KW-0812">Transmembrane</keyword>
<comment type="subcellular location">
    <subcellularLocation>
        <location evidence="1">Cell membrane</location>
        <topology evidence="1">Multi-pass membrane protein</topology>
    </subcellularLocation>
</comment>
<comment type="caution">
    <text evidence="9">The sequence shown here is derived from an EMBL/GenBank/DDBJ whole genome shotgun (WGS) entry which is preliminary data.</text>
</comment>
<keyword evidence="4 6" id="KW-1133">Transmembrane helix</keyword>
<evidence type="ECO:0000313" key="9">
    <source>
        <dbReference type="EMBL" id="MFD2874018.1"/>
    </source>
</evidence>
<dbReference type="Pfam" id="PF02687">
    <property type="entry name" value="FtsX"/>
    <property type="match status" value="2"/>
</dbReference>
<gene>
    <name evidence="9" type="ORF">ACFS5N_16165</name>
</gene>
<feature type="transmembrane region" description="Helical" evidence="6">
    <location>
        <begin position="420"/>
        <end position="443"/>
    </location>
</feature>
<dbReference type="InterPro" id="IPR003838">
    <property type="entry name" value="ABC3_permease_C"/>
</dbReference>
<evidence type="ECO:0000259" key="7">
    <source>
        <dbReference type="Pfam" id="PF02687"/>
    </source>
</evidence>
<accession>A0ABW5YF86</accession>
<name>A0ABW5YF86_9SPHI</name>
<dbReference type="InterPro" id="IPR050250">
    <property type="entry name" value="Macrolide_Exporter_MacB"/>
</dbReference>
<sequence>MLHNYITIAWRNILKNKTFSLINIFGLSVGISFTLLIGAYVWSEVRYNHQLKNADNQYIILSRWKDPNLGSEIGVLAEIPKALKDNCPNLVANYYHADGITTVVSKNDKHFRENLQLGDSTLLSTYGFKLLYGDTNTALKDPFTVVITQKMAIKYFGHTDVTGQTLNFANLNGGNHDFTITGVLKEMPENSVTSLAGKNEFFFNNAGARYFNRSLNGWMNPGNIGYVELKKGANPVAVEKAMKFLIDRNVSDETIKKELTEYLVKLTDYNLQANKGLIKKMVYTLSCIAVFILFMAIINFVNICIGRSASRMREVGIRKALGSLRKQLIFQFLIESTVLVLASTLIALIIYLAAKPYFSTILGRNIPGLFSFPAYIGPGLLVFILLTGALAGLYPAIVLSASKSVDSLKGKLSSVKESVLLRKTLVAFQFTIAAVVLTGAIIMSQQISLFFSDNLGYKKDNLIYAQPSRDWSSQGVQKMEYIRSQLAQLPEVRNISLSYEIPDGHNGSNFKVNRPDKPDKVISSTGLVCDDGYLSTYKIPLRAGKFFDPVFTKADSLKIVINETQAKLLGWANPQEAIGKPVMIWAYSAKPFTVCGVTADFHFGSMHDKIEPVTFMSNNYVSVYRYFNIRLKPGNLQSSLAAIQKKWTALMPDAPFEYQFMDDALAKVYATELQLKKAASLATALSIIIVLLGVLGLISLSVQKRTKEIGIRKVLGSSINAIIMLFMKDFLVTVAIAGLVACPLAYVIMSHWLDGYASRVSITLLPFVLTMGTLTVLTAILIGLQTVKTALANPVNSLRVDG</sequence>
<evidence type="ECO:0000256" key="3">
    <source>
        <dbReference type="ARBA" id="ARBA00022692"/>
    </source>
</evidence>
<feature type="domain" description="MacB-like periplasmic core" evidence="8">
    <location>
        <begin position="20"/>
        <end position="243"/>
    </location>
</feature>
<feature type="transmembrane region" description="Helical" evidence="6">
    <location>
        <begin position="281"/>
        <end position="305"/>
    </location>
</feature>
<feature type="transmembrane region" description="Helical" evidence="6">
    <location>
        <begin position="721"/>
        <end position="748"/>
    </location>
</feature>
<feature type="transmembrane region" description="Helical" evidence="6">
    <location>
        <begin position="760"/>
        <end position="784"/>
    </location>
</feature>
<dbReference type="Pfam" id="PF12704">
    <property type="entry name" value="MacB_PCD"/>
    <property type="match status" value="2"/>
</dbReference>
<proteinExistence type="predicted"/>
<dbReference type="RefSeq" id="WP_377187873.1">
    <property type="nucleotide sequence ID" value="NZ_JBHUPD010000003.1"/>
</dbReference>
<feature type="domain" description="ABC3 transporter permease C-terminal" evidence="7">
    <location>
        <begin position="682"/>
        <end position="788"/>
    </location>
</feature>
<reference evidence="10" key="1">
    <citation type="journal article" date="2019" name="Int. J. Syst. Evol. Microbiol.">
        <title>The Global Catalogue of Microorganisms (GCM) 10K type strain sequencing project: providing services to taxonomists for standard genome sequencing and annotation.</title>
        <authorList>
            <consortium name="The Broad Institute Genomics Platform"/>
            <consortium name="The Broad Institute Genome Sequencing Center for Infectious Disease"/>
            <person name="Wu L."/>
            <person name="Ma J."/>
        </authorList>
    </citation>
    <scope>NUCLEOTIDE SEQUENCE [LARGE SCALE GENOMIC DNA]</scope>
    <source>
        <strain evidence="10">KCTC 22437</strain>
    </source>
</reference>
<feature type="transmembrane region" description="Helical" evidence="6">
    <location>
        <begin position="374"/>
        <end position="399"/>
    </location>
</feature>
<feature type="domain" description="MacB-like periplasmic core" evidence="8">
    <location>
        <begin position="432"/>
        <end position="639"/>
    </location>
</feature>
<keyword evidence="5 6" id="KW-0472">Membrane</keyword>
<keyword evidence="10" id="KW-1185">Reference proteome</keyword>
<evidence type="ECO:0000256" key="1">
    <source>
        <dbReference type="ARBA" id="ARBA00004651"/>
    </source>
</evidence>
<feature type="transmembrane region" description="Helical" evidence="6">
    <location>
        <begin position="678"/>
        <end position="700"/>
    </location>
</feature>
<evidence type="ECO:0000256" key="6">
    <source>
        <dbReference type="SAM" id="Phobius"/>
    </source>
</evidence>
<dbReference type="PANTHER" id="PTHR30572:SF18">
    <property type="entry name" value="ABC-TYPE MACROLIDE FAMILY EXPORT SYSTEM PERMEASE COMPONENT 2"/>
    <property type="match status" value="1"/>
</dbReference>
<evidence type="ECO:0000256" key="2">
    <source>
        <dbReference type="ARBA" id="ARBA00022475"/>
    </source>
</evidence>
<evidence type="ECO:0000259" key="8">
    <source>
        <dbReference type="Pfam" id="PF12704"/>
    </source>
</evidence>
<feature type="transmembrane region" description="Helical" evidence="6">
    <location>
        <begin position="21"/>
        <end position="42"/>
    </location>
</feature>
<feature type="transmembrane region" description="Helical" evidence="6">
    <location>
        <begin position="328"/>
        <end position="354"/>
    </location>
</feature>
<dbReference type="InterPro" id="IPR025857">
    <property type="entry name" value="MacB_PCD"/>
</dbReference>